<evidence type="ECO:0000313" key="1">
    <source>
        <dbReference type="EMBL" id="MPM03282.1"/>
    </source>
</evidence>
<dbReference type="AlphaFoldDB" id="A0A644WHN3"/>
<name>A0A644WHN3_9ZZZZ</name>
<reference evidence="1" key="1">
    <citation type="submission" date="2019-08" db="EMBL/GenBank/DDBJ databases">
        <authorList>
            <person name="Kucharzyk K."/>
            <person name="Murdoch R.W."/>
            <person name="Higgins S."/>
            <person name="Loffler F."/>
        </authorList>
    </citation>
    <scope>NUCLEOTIDE SEQUENCE</scope>
</reference>
<dbReference type="EMBL" id="VSSQ01000940">
    <property type="protein sequence ID" value="MPM03282.1"/>
    <property type="molecule type" value="Genomic_DNA"/>
</dbReference>
<gene>
    <name evidence="1" type="ORF">SDC9_49547</name>
</gene>
<sequence length="99" mass="12264">MFEKFYYLRSNLEFMEEESVFNQYKYFKGERVCPFNSSESEKSRFWYIEKRHFDDEYFSKMHFLEYFMLWITEKAAPNSGYDLSKGGNPWLDDYYKNAP</sequence>
<comment type="caution">
    <text evidence="1">The sequence shown here is derived from an EMBL/GenBank/DDBJ whole genome shotgun (WGS) entry which is preliminary data.</text>
</comment>
<proteinExistence type="predicted"/>
<organism evidence="1">
    <name type="scientific">bioreactor metagenome</name>
    <dbReference type="NCBI Taxonomy" id="1076179"/>
    <lineage>
        <taxon>unclassified sequences</taxon>
        <taxon>metagenomes</taxon>
        <taxon>ecological metagenomes</taxon>
    </lineage>
</organism>
<accession>A0A644WHN3</accession>
<protein>
    <submittedName>
        <fullName evidence="1">Uncharacterized protein</fullName>
    </submittedName>
</protein>